<dbReference type="GO" id="GO:0016787">
    <property type="term" value="F:hydrolase activity"/>
    <property type="evidence" value="ECO:0007669"/>
    <property type="project" value="UniProtKB-KW"/>
</dbReference>
<dbReference type="SUPFAM" id="SSF56601">
    <property type="entry name" value="beta-lactamase/transpeptidase-like"/>
    <property type="match status" value="1"/>
</dbReference>
<accession>A0ABP8JVY1</accession>
<keyword evidence="3" id="KW-1185">Reference proteome</keyword>
<reference evidence="3" key="1">
    <citation type="journal article" date="2019" name="Int. J. Syst. Evol. Microbiol.">
        <title>The Global Catalogue of Microorganisms (GCM) 10K type strain sequencing project: providing services to taxonomists for standard genome sequencing and annotation.</title>
        <authorList>
            <consortium name="The Broad Institute Genomics Platform"/>
            <consortium name="The Broad Institute Genome Sequencing Center for Infectious Disease"/>
            <person name="Wu L."/>
            <person name="Ma J."/>
        </authorList>
    </citation>
    <scope>NUCLEOTIDE SEQUENCE [LARGE SCALE GENOMIC DNA]</scope>
    <source>
        <strain evidence="3">JCM 17925</strain>
    </source>
</reference>
<dbReference type="Pfam" id="PF00144">
    <property type="entry name" value="Beta-lactamase"/>
    <property type="match status" value="1"/>
</dbReference>
<feature type="domain" description="Beta-lactamase-related" evidence="1">
    <location>
        <begin position="14"/>
        <end position="243"/>
    </location>
</feature>
<dbReference type="PANTHER" id="PTHR46825:SF9">
    <property type="entry name" value="BETA-LACTAMASE-RELATED DOMAIN-CONTAINING PROTEIN"/>
    <property type="match status" value="1"/>
</dbReference>
<protein>
    <submittedName>
        <fullName evidence="2">Serine hydrolase domain-containing protein</fullName>
    </submittedName>
</protein>
<name>A0ABP8JVY1_9BACT</name>
<evidence type="ECO:0000313" key="2">
    <source>
        <dbReference type="EMBL" id="GAA4396847.1"/>
    </source>
</evidence>
<dbReference type="InterPro" id="IPR012338">
    <property type="entry name" value="Beta-lactam/transpept-like"/>
</dbReference>
<proteinExistence type="predicted"/>
<dbReference type="EMBL" id="BAABHB010000001">
    <property type="protein sequence ID" value="GAA4396847.1"/>
    <property type="molecule type" value="Genomic_DNA"/>
</dbReference>
<keyword evidence="2" id="KW-0378">Hydrolase</keyword>
<dbReference type="PANTHER" id="PTHR46825">
    <property type="entry name" value="D-ALANYL-D-ALANINE-CARBOXYPEPTIDASE/ENDOPEPTIDASE AMPH"/>
    <property type="match status" value="1"/>
</dbReference>
<evidence type="ECO:0000313" key="3">
    <source>
        <dbReference type="Proteomes" id="UP001500936"/>
    </source>
</evidence>
<dbReference type="Proteomes" id="UP001500936">
    <property type="component" value="Unassembled WGS sequence"/>
</dbReference>
<dbReference type="InterPro" id="IPR050491">
    <property type="entry name" value="AmpC-like"/>
</dbReference>
<comment type="caution">
    <text evidence="2">The sequence shown here is derived from an EMBL/GenBank/DDBJ whole genome shotgun (WGS) entry which is preliminary data.</text>
</comment>
<sequence length="310" mass="34847">MPDTVQEQVNEAIGYGFDGVIVYVNQTGKAPALYAAGWKNRENKIPADPHSLFKIASVGKLYDAVAITKLVHANRLSLDKTLADYFPELVGRIDNADRITLRMMVKHRSGIPNLTDTPNYWTNPPKSSKEALERVLDLPATFEPDANYQYSNTNYLLISELIQKVTGRHKFHYIREEILTPLGLKNTFGSIHDVNMDDVMSGYYAGIKEDIKAADYGSMLATAEDVGIFLRALNDGSVFKPGEQEIYSSIYVYEHTGLVAGYQTIAKYHKDIDTVVIQFVNTTDFDGYTWNLGEIAYSRIVKIVRSEREA</sequence>
<dbReference type="InterPro" id="IPR001466">
    <property type="entry name" value="Beta-lactam-related"/>
</dbReference>
<gene>
    <name evidence="2" type="ORF">GCM10023187_05450</name>
</gene>
<evidence type="ECO:0000259" key="1">
    <source>
        <dbReference type="Pfam" id="PF00144"/>
    </source>
</evidence>
<organism evidence="2 3">
    <name type="scientific">Nibrella viscosa</name>
    <dbReference type="NCBI Taxonomy" id="1084524"/>
    <lineage>
        <taxon>Bacteria</taxon>
        <taxon>Pseudomonadati</taxon>
        <taxon>Bacteroidota</taxon>
        <taxon>Cytophagia</taxon>
        <taxon>Cytophagales</taxon>
        <taxon>Spirosomataceae</taxon>
        <taxon>Nibrella</taxon>
    </lineage>
</organism>
<dbReference type="Gene3D" id="3.40.710.10">
    <property type="entry name" value="DD-peptidase/beta-lactamase superfamily"/>
    <property type="match status" value="1"/>
</dbReference>